<protein>
    <submittedName>
        <fullName evidence="1">Uncharacterized protein</fullName>
    </submittedName>
</protein>
<accession>Q57F80</accession>
<dbReference type="AlphaFoldDB" id="Q57F80"/>
<name>Q57F80_BRUAB</name>
<proteinExistence type="predicted"/>
<evidence type="ECO:0000313" key="2">
    <source>
        <dbReference type="Proteomes" id="UP000000540"/>
    </source>
</evidence>
<gene>
    <name evidence="1" type="ordered locus">BruAb1_0301</name>
</gene>
<evidence type="ECO:0000313" key="1">
    <source>
        <dbReference type="EMBL" id="AAX73704.1"/>
    </source>
</evidence>
<dbReference type="EMBL" id="AE017223">
    <property type="protein sequence ID" value="AAX73704.1"/>
    <property type="molecule type" value="Genomic_DNA"/>
</dbReference>
<sequence length="54" mass="6111">MHYRNLTRPRKSLCAKLPAKKSMRFADPRGFCRVETKIVAFAAMKLVLDAGCRG</sequence>
<dbReference type="EnsemblBacteria" id="AAX73704">
    <property type="protein sequence ID" value="AAX73704"/>
    <property type="gene ID" value="BruAb1_0301"/>
</dbReference>
<reference evidence="1 2" key="1">
    <citation type="journal article" date="2005" name="J. Bacteriol.">
        <title>Completion of the genome sequence of Brucella abortus and comparison to the highly similar genomes of Brucella melitensis and Brucella suis.</title>
        <authorList>
            <person name="Halling S.M."/>
            <person name="Peterson-Burch B.D."/>
            <person name="Bricker B.J."/>
            <person name="Zuerner R.L."/>
            <person name="Qing Z."/>
            <person name="Li L.L."/>
            <person name="Kapur V."/>
            <person name="Alt D.P."/>
            <person name="Olsen S.C."/>
        </authorList>
    </citation>
    <scope>NUCLEOTIDE SEQUENCE [LARGE SCALE GENOMIC DNA]</scope>
    <source>
        <strain evidence="1 2">9-941</strain>
    </source>
</reference>
<dbReference type="KEGG" id="bmb:BruAb1_0301"/>
<organism evidence="1 2">
    <name type="scientific">Brucella abortus biovar 1 (strain 9-941)</name>
    <dbReference type="NCBI Taxonomy" id="262698"/>
    <lineage>
        <taxon>Bacteria</taxon>
        <taxon>Pseudomonadati</taxon>
        <taxon>Pseudomonadota</taxon>
        <taxon>Alphaproteobacteria</taxon>
        <taxon>Hyphomicrobiales</taxon>
        <taxon>Brucellaceae</taxon>
        <taxon>Brucella/Ochrobactrum group</taxon>
        <taxon>Brucella</taxon>
    </lineage>
</organism>
<dbReference type="HOGENOM" id="CLU_3041096_0_0_5"/>
<dbReference type="Proteomes" id="UP000000540">
    <property type="component" value="Chromosome I"/>
</dbReference>